<feature type="transmembrane region" description="Helical" evidence="1">
    <location>
        <begin position="161"/>
        <end position="189"/>
    </location>
</feature>
<feature type="transmembrane region" description="Helical" evidence="1">
    <location>
        <begin position="91"/>
        <end position="115"/>
    </location>
</feature>
<dbReference type="AlphaFoldDB" id="A0A8S1XLC6"/>
<evidence type="ECO:0000313" key="2">
    <source>
        <dbReference type="EMBL" id="CAD8201943.1"/>
    </source>
</evidence>
<sequence length="673" mass="79740">MRKSVQLEMSKPLKYPSNDVSVCWPSFQSCNFSSMPICNVAENNPHMSLSKFSDSESENNHAPKKLEKLCSYHTYSNEESRKSLLVQSEKFWYSKIISSNIINITLFILTFYLPYFYYENFIESDPLYFPVLLFLLILELYTQFIKLLGQFLKNKRFSVSLLNIAILLTYTLCLKANNIILFTILYFLLFQRNLKFIQKMLSLILYINYQQIIITKLVILILFQIHYFACIWGVELKKTNQEDLIYTECFYKSFLMFFLKIDQLENQNHYLIITHLITSIIIIIFVFTIFQQCLLQMQKCNLALKTYRLFLKSNMLELKVKLILFHYSGLFLLIENQMSIKNDIKKKYLLEYIKMKLIRQELNHLNFLSQSALNQISVKGVLGQNLKQQNQQAEINGLYIIIAGNIDIEFMGMKLQIDNRKIINLCLIEMMNTQQQGRVKFEQVDMNDLLYFYINQNQFNDCLQKQQEKEKYQMIRDDVIFNNNTQELNIQCHFCNLFHPTFNCICFNVKRRFTYEKIYQERSPMFQRKNNNRIKAGIYQQITHQGTNNNTVFDISSDSFEAFSDYSSDKVSVSNLPIHFEQIGKQTSITQIHKDILQIDMVSDKVTDPIISSTLIKHLQVPEQQHKNHQGISQTGFQDFDSLLDIDKICEYQYYKANFNLNNVLMKLNQQKF</sequence>
<evidence type="ECO:0000313" key="3">
    <source>
        <dbReference type="Proteomes" id="UP000689195"/>
    </source>
</evidence>
<protein>
    <submittedName>
        <fullName evidence="2">Uncharacterized protein</fullName>
    </submittedName>
</protein>
<comment type="caution">
    <text evidence="2">The sequence shown here is derived from an EMBL/GenBank/DDBJ whole genome shotgun (WGS) entry which is preliminary data.</text>
</comment>
<dbReference type="Proteomes" id="UP000689195">
    <property type="component" value="Unassembled WGS sequence"/>
</dbReference>
<reference evidence="2" key="1">
    <citation type="submission" date="2021-01" db="EMBL/GenBank/DDBJ databases">
        <authorList>
            <consortium name="Genoscope - CEA"/>
            <person name="William W."/>
        </authorList>
    </citation>
    <scope>NUCLEOTIDE SEQUENCE</scope>
</reference>
<keyword evidence="1" id="KW-0812">Transmembrane</keyword>
<name>A0A8S1XLC6_9CILI</name>
<feature type="transmembrane region" description="Helical" evidence="1">
    <location>
        <begin position="209"/>
        <end position="232"/>
    </location>
</feature>
<dbReference type="PROSITE" id="PS51257">
    <property type="entry name" value="PROKAR_LIPOPROTEIN"/>
    <property type="match status" value="1"/>
</dbReference>
<dbReference type="EMBL" id="CAJJDO010000129">
    <property type="protein sequence ID" value="CAD8201943.1"/>
    <property type="molecule type" value="Genomic_DNA"/>
</dbReference>
<evidence type="ECO:0000256" key="1">
    <source>
        <dbReference type="SAM" id="Phobius"/>
    </source>
</evidence>
<feature type="transmembrane region" description="Helical" evidence="1">
    <location>
        <begin position="127"/>
        <end position="149"/>
    </location>
</feature>
<keyword evidence="1" id="KW-1133">Transmembrane helix</keyword>
<keyword evidence="1" id="KW-0472">Membrane</keyword>
<keyword evidence="3" id="KW-1185">Reference proteome</keyword>
<gene>
    <name evidence="2" type="ORF">PPENT_87.1.T1290108</name>
</gene>
<accession>A0A8S1XLC6</accession>
<dbReference type="OrthoDB" id="305068at2759"/>
<proteinExistence type="predicted"/>
<organism evidence="2 3">
    <name type="scientific">Paramecium pentaurelia</name>
    <dbReference type="NCBI Taxonomy" id="43138"/>
    <lineage>
        <taxon>Eukaryota</taxon>
        <taxon>Sar</taxon>
        <taxon>Alveolata</taxon>
        <taxon>Ciliophora</taxon>
        <taxon>Intramacronucleata</taxon>
        <taxon>Oligohymenophorea</taxon>
        <taxon>Peniculida</taxon>
        <taxon>Parameciidae</taxon>
        <taxon>Paramecium</taxon>
    </lineage>
</organism>
<feature type="transmembrane region" description="Helical" evidence="1">
    <location>
        <begin position="273"/>
        <end position="295"/>
    </location>
</feature>